<keyword evidence="3" id="KW-0732">Signal</keyword>
<organism evidence="8 9">
    <name type="scientific">Parasediminibacterium paludis</name>
    <dbReference type="NCBI Taxonomy" id="908966"/>
    <lineage>
        <taxon>Bacteria</taxon>
        <taxon>Pseudomonadati</taxon>
        <taxon>Bacteroidota</taxon>
        <taxon>Chitinophagia</taxon>
        <taxon>Chitinophagales</taxon>
        <taxon>Chitinophagaceae</taxon>
        <taxon>Parasediminibacterium</taxon>
    </lineage>
</organism>
<evidence type="ECO:0000256" key="4">
    <source>
        <dbReference type="ARBA" id="ARBA00023136"/>
    </source>
</evidence>
<evidence type="ECO:0000259" key="7">
    <source>
        <dbReference type="Pfam" id="PF14322"/>
    </source>
</evidence>
<feature type="domain" description="RagB/SusD" evidence="6">
    <location>
        <begin position="267"/>
        <end position="484"/>
    </location>
</feature>
<reference evidence="9" key="1">
    <citation type="journal article" date="2019" name="Int. J. Syst. Evol. Microbiol.">
        <title>The Global Catalogue of Microorganisms (GCM) 10K type strain sequencing project: providing services to taxonomists for standard genome sequencing and annotation.</title>
        <authorList>
            <consortium name="The Broad Institute Genomics Platform"/>
            <consortium name="The Broad Institute Genome Sequencing Center for Infectious Disease"/>
            <person name="Wu L."/>
            <person name="Ma J."/>
        </authorList>
    </citation>
    <scope>NUCLEOTIDE SEQUENCE [LARGE SCALE GENOMIC DNA]</scope>
    <source>
        <strain evidence="9">CECT 8010</strain>
    </source>
</reference>
<keyword evidence="5" id="KW-0998">Cell outer membrane</keyword>
<dbReference type="InterPro" id="IPR012944">
    <property type="entry name" value="SusD_RagB_dom"/>
</dbReference>
<accession>A0ABV8PXZ8</accession>
<sequence length="508" mass="55838">MKNYFKIFISIALIAAIASCKKFIAYSPSDAYLITAQQYLTSASDYQSMGISVYTPLQWLNQVVPIGDIASDNAVSGGESASDVLDLQQIDDYTLTPVNGTLANIWQYAYEGVNRANYLTQYKDANPAGQNISFTGKDAMYGEVYFLRAYYYFTLTKMFGDVPLFTDKRLDFASSGKLTRTSQALVYTQIEKDLKSAIAVLPAVPVVTAQPGRITKYAAQGLLGKVYLYEKKYDSAAVVLQSIISSGAFTLVPNFASIFLQSGENGPESLFEVQYTNASPYYQWSNVLQGQGNYAVQQCGIRGLNGTNGMPYAPGWSTNLPTQSLANAYTAGDQRKAVTCLDIEAYKAANPQYNITYQIAPYKNTGLYNQKYLPRLGETSGQPELNYDNNQRIIRYADVLLMAAEALNKSTTPNDALAATYLNQVRRRAFSVSDASKDVTATGSALYTAILNERRLELGMEGERFFDLVRTGQAATVLGPSFKAGKNELFPIPLQEVTVSGLTQNPNY</sequence>
<comment type="subcellular location">
    <subcellularLocation>
        <location evidence="1">Cell outer membrane</location>
    </subcellularLocation>
</comment>
<proteinExistence type="inferred from homology"/>
<protein>
    <submittedName>
        <fullName evidence="8">RagB/SusD family nutrient uptake outer membrane protein</fullName>
    </submittedName>
</protein>
<evidence type="ECO:0000313" key="8">
    <source>
        <dbReference type="EMBL" id="MFC4232170.1"/>
    </source>
</evidence>
<comment type="caution">
    <text evidence="8">The sequence shown here is derived from an EMBL/GenBank/DDBJ whole genome shotgun (WGS) entry which is preliminary data.</text>
</comment>
<dbReference type="EMBL" id="JBHSDC010000018">
    <property type="protein sequence ID" value="MFC4232170.1"/>
    <property type="molecule type" value="Genomic_DNA"/>
</dbReference>
<feature type="domain" description="SusD-like N-terminal" evidence="7">
    <location>
        <begin position="85"/>
        <end position="228"/>
    </location>
</feature>
<dbReference type="RefSeq" id="WP_379013922.1">
    <property type="nucleotide sequence ID" value="NZ_JBHSDC010000018.1"/>
</dbReference>
<dbReference type="SUPFAM" id="SSF48452">
    <property type="entry name" value="TPR-like"/>
    <property type="match status" value="1"/>
</dbReference>
<evidence type="ECO:0000256" key="1">
    <source>
        <dbReference type="ARBA" id="ARBA00004442"/>
    </source>
</evidence>
<evidence type="ECO:0000259" key="6">
    <source>
        <dbReference type="Pfam" id="PF07980"/>
    </source>
</evidence>
<evidence type="ECO:0000256" key="3">
    <source>
        <dbReference type="ARBA" id="ARBA00022729"/>
    </source>
</evidence>
<dbReference type="Proteomes" id="UP001595906">
    <property type="component" value="Unassembled WGS sequence"/>
</dbReference>
<dbReference type="CDD" id="cd08977">
    <property type="entry name" value="SusD"/>
    <property type="match status" value="1"/>
</dbReference>
<dbReference type="PROSITE" id="PS51257">
    <property type="entry name" value="PROKAR_LIPOPROTEIN"/>
    <property type="match status" value="1"/>
</dbReference>
<dbReference type="InterPro" id="IPR033985">
    <property type="entry name" value="SusD-like_N"/>
</dbReference>
<evidence type="ECO:0000256" key="5">
    <source>
        <dbReference type="ARBA" id="ARBA00023237"/>
    </source>
</evidence>
<dbReference type="InterPro" id="IPR011990">
    <property type="entry name" value="TPR-like_helical_dom_sf"/>
</dbReference>
<comment type="similarity">
    <text evidence="2">Belongs to the SusD family.</text>
</comment>
<evidence type="ECO:0000313" key="9">
    <source>
        <dbReference type="Proteomes" id="UP001595906"/>
    </source>
</evidence>
<gene>
    <name evidence="8" type="ORF">ACFOW1_09725</name>
</gene>
<keyword evidence="9" id="KW-1185">Reference proteome</keyword>
<keyword evidence="4" id="KW-0472">Membrane</keyword>
<evidence type="ECO:0000256" key="2">
    <source>
        <dbReference type="ARBA" id="ARBA00006275"/>
    </source>
</evidence>
<dbReference type="Pfam" id="PF14322">
    <property type="entry name" value="SusD-like_3"/>
    <property type="match status" value="1"/>
</dbReference>
<name>A0ABV8PXZ8_9BACT</name>
<dbReference type="Gene3D" id="1.25.40.390">
    <property type="match status" value="1"/>
</dbReference>
<dbReference type="Pfam" id="PF07980">
    <property type="entry name" value="SusD_RagB"/>
    <property type="match status" value="1"/>
</dbReference>